<dbReference type="AlphaFoldDB" id="A0ABD5SLM6"/>
<dbReference type="EMBL" id="JBHSWV010000207">
    <property type="protein sequence ID" value="MFC6765973.1"/>
    <property type="molecule type" value="Genomic_DNA"/>
</dbReference>
<evidence type="ECO:0000313" key="2">
    <source>
        <dbReference type="EMBL" id="MFC6765973.1"/>
    </source>
</evidence>
<gene>
    <name evidence="2" type="ORF">ACFQE6_13550</name>
</gene>
<name>A0ABD5SLM6_9EURY</name>
<dbReference type="InterPro" id="IPR055768">
    <property type="entry name" value="DUF7344"/>
</dbReference>
<comment type="caution">
    <text evidence="2">The sequence shown here is derived from an EMBL/GenBank/DDBJ whole genome shotgun (WGS) entry which is preliminary data.</text>
</comment>
<feature type="domain" description="DUF7344" evidence="1">
    <location>
        <begin position="10"/>
        <end position="89"/>
    </location>
</feature>
<keyword evidence="3" id="KW-1185">Reference proteome</keyword>
<dbReference type="Pfam" id="PF24035">
    <property type="entry name" value="DUF7344"/>
    <property type="match status" value="1"/>
</dbReference>
<sequence>MDDQSLDVVFDLLADQRRRYVLACLIDHTEAIGLADLAADVAGRENKEAVTKPPKEKVRTIHTSLYHIHIPKLVEAGVVEYDQDRDLVRVSETGEQIEHLLTVAADGGEER</sequence>
<protein>
    <recommendedName>
        <fullName evidence="1">DUF7344 domain-containing protein</fullName>
    </recommendedName>
</protein>
<evidence type="ECO:0000313" key="3">
    <source>
        <dbReference type="Proteomes" id="UP001596383"/>
    </source>
</evidence>
<evidence type="ECO:0000259" key="1">
    <source>
        <dbReference type="Pfam" id="PF24035"/>
    </source>
</evidence>
<dbReference type="Proteomes" id="UP001596383">
    <property type="component" value="Unassembled WGS sequence"/>
</dbReference>
<proteinExistence type="predicted"/>
<accession>A0ABD5SLM6</accession>
<organism evidence="2 3">
    <name type="scientific">Natrinema soli</name>
    <dbReference type="NCBI Taxonomy" id="1930624"/>
    <lineage>
        <taxon>Archaea</taxon>
        <taxon>Methanobacteriati</taxon>
        <taxon>Methanobacteriota</taxon>
        <taxon>Stenosarchaea group</taxon>
        <taxon>Halobacteria</taxon>
        <taxon>Halobacteriales</taxon>
        <taxon>Natrialbaceae</taxon>
        <taxon>Natrinema</taxon>
    </lineage>
</organism>
<dbReference type="InterPro" id="IPR036388">
    <property type="entry name" value="WH-like_DNA-bd_sf"/>
</dbReference>
<dbReference type="RefSeq" id="WP_273738961.1">
    <property type="nucleotide sequence ID" value="NZ_JAQIVI010000207.1"/>
</dbReference>
<dbReference type="Gene3D" id="1.10.10.10">
    <property type="entry name" value="Winged helix-like DNA-binding domain superfamily/Winged helix DNA-binding domain"/>
    <property type="match status" value="1"/>
</dbReference>
<reference evidence="2 3" key="1">
    <citation type="journal article" date="2019" name="Int. J. Syst. Evol. Microbiol.">
        <title>The Global Catalogue of Microorganisms (GCM) 10K type strain sequencing project: providing services to taxonomists for standard genome sequencing and annotation.</title>
        <authorList>
            <consortium name="The Broad Institute Genomics Platform"/>
            <consortium name="The Broad Institute Genome Sequencing Center for Infectious Disease"/>
            <person name="Wu L."/>
            <person name="Ma J."/>
        </authorList>
    </citation>
    <scope>NUCLEOTIDE SEQUENCE [LARGE SCALE GENOMIC DNA]</scope>
    <source>
        <strain evidence="2 3">LMG 29247</strain>
    </source>
</reference>